<proteinExistence type="predicted"/>
<dbReference type="AlphaFoldDB" id="A0A831K4D6"/>
<evidence type="ECO:0000256" key="1">
    <source>
        <dbReference type="PIRSR" id="PIRSR613078-2"/>
    </source>
</evidence>
<sequence>MLKRLILFRHGKSDWDASFSNDHDRPLTERGIKTARQMGKLLATASQVPELVISSTAERASRTAELALEAGRWSAELQRSGVLYASSPARILTFLQQLPDICGQVMLVGHEPTWSGLVRAFTGAQVRMPTAAMAAMQFPIMQWQDLAFDSGELIWLLQPKFFKQLSL</sequence>
<gene>
    <name evidence="2" type="ORF">ENG92_05470</name>
</gene>
<dbReference type="InterPro" id="IPR013078">
    <property type="entry name" value="His_Pase_superF_clade-1"/>
</dbReference>
<accession>A0A831K4D6</accession>
<reference evidence="2" key="1">
    <citation type="journal article" date="2020" name="mSystems">
        <title>Genome- and Community-Level Interaction Insights into Carbon Utilization and Element Cycling Functions of Hydrothermarchaeota in Hydrothermal Sediment.</title>
        <authorList>
            <person name="Zhou Z."/>
            <person name="Liu Y."/>
            <person name="Xu W."/>
            <person name="Pan J."/>
            <person name="Luo Z.H."/>
            <person name="Li M."/>
        </authorList>
    </citation>
    <scope>NUCLEOTIDE SEQUENCE [LARGE SCALE GENOMIC DNA]</scope>
    <source>
        <strain evidence="2">HyVt-26</strain>
    </source>
</reference>
<dbReference type="Pfam" id="PF00300">
    <property type="entry name" value="His_Phos_1"/>
    <property type="match status" value="1"/>
</dbReference>
<organism evidence="2">
    <name type="scientific">Thiolapillus brandeum</name>
    <dbReference type="NCBI Taxonomy" id="1076588"/>
    <lineage>
        <taxon>Bacteria</taxon>
        <taxon>Pseudomonadati</taxon>
        <taxon>Pseudomonadota</taxon>
        <taxon>Gammaproteobacteria</taxon>
        <taxon>Chromatiales</taxon>
        <taxon>Sedimenticolaceae</taxon>
        <taxon>Thiolapillus</taxon>
    </lineage>
</organism>
<protein>
    <submittedName>
        <fullName evidence="2">Histidine phosphatase family protein</fullName>
    </submittedName>
</protein>
<dbReference type="Gene3D" id="3.40.50.1240">
    <property type="entry name" value="Phosphoglycerate mutase-like"/>
    <property type="match status" value="1"/>
</dbReference>
<dbReference type="Proteomes" id="UP000885822">
    <property type="component" value="Unassembled WGS sequence"/>
</dbReference>
<dbReference type="InterPro" id="IPR029033">
    <property type="entry name" value="His_PPase_superfam"/>
</dbReference>
<name>A0A831K4D6_9GAMM</name>
<dbReference type="PANTHER" id="PTHR47623:SF1">
    <property type="entry name" value="OS09G0287300 PROTEIN"/>
    <property type="match status" value="1"/>
</dbReference>
<dbReference type="SMART" id="SM00855">
    <property type="entry name" value="PGAM"/>
    <property type="match status" value="1"/>
</dbReference>
<dbReference type="SUPFAM" id="SSF53254">
    <property type="entry name" value="Phosphoglycerate mutase-like"/>
    <property type="match status" value="1"/>
</dbReference>
<feature type="binding site" evidence="1">
    <location>
        <position position="59"/>
    </location>
    <ligand>
        <name>substrate</name>
    </ligand>
</feature>
<dbReference type="CDD" id="cd07067">
    <property type="entry name" value="HP_PGM_like"/>
    <property type="match status" value="1"/>
</dbReference>
<comment type="caution">
    <text evidence="2">The sequence shown here is derived from an EMBL/GenBank/DDBJ whole genome shotgun (WGS) entry which is preliminary data.</text>
</comment>
<evidence type="ECO:0000313" key="2">
    <source>
        <dbReference type="EMBL" id="HDK38447.1"/>
    </source>
</evidence>
<dbReference type="PANTHER" id="PTHR47623">
    <property type="entry name" value="OS09G0287300 PROTEIN"/>
    <property type="match status" value="1"/>
</dbReference>
<dbReference type="EMBL" id="DRCV01000240">
    <property type="protein sequence ID" value="HDK38447.1"/>
    <property type="molecule type" value="Genomic_DNA"/>
</dbReference>